<dbReference type="GO" id="GO:0009860">
    <property type="term" value="P:pollen tube growth"/>
    <property type="evidence" value="ECO:0007669"/>
    <property type="project" value="EnsemblPlants"/>
</dbReference>
<evidence type="ECO:0000256" key="4">
    <source>
        <dbReference type="ARBA" id="ARBA00023216"/>
    </source>
</evidence>
<dbReference type="GO" id="GO:0005737">
    <property type="term" value="C:cytoplasm"/>
    <property type="evidence" value="ECO:0000318"/>
    <property type="project" value="GO_Central"/>
</dbReference>
<dbReference type="HOGENOM" id="CLU_025300_0_1_1"/>
<dbReference type="GO" id="GO:0005544">
    <property type="term" value="F:calcium-dependent phospholipid binding"/>
    <property type="evidence" value="ECO:0000318"/>
    <property type="project" value="GO_Central"/>
</dbReference>
<dbReference type="GO" id="GO:0005886">
    <property type="term" value="C:plasma membrane"/>
    <property type="evidence" value="ECO:0000318"/>
    <property type="project" value="GO_Central"/>
</dbReference>
<dbReference type="eggNOG" id="KOG0819">
    <property type="taxonomic scope" value="Eukaryota"/>
</dbReference>
<evidence type="ECO:0000256" key="6">
    <source>
        <dbReference type="RuleBase" id="RU003540"/>
    </source>
</evidence>
<dbReference type="GO" id="GO:0009639">
    <property type="term" value="P:response to red or far red light"/>
    <property type="evidence" value="ECO:0007669"/>
    <property type="project" value="EnsemblPlants"/>
</dbReference>
<dbReference type="AlphaFoldDB" id="A0A061EG77"/>
<comment type="similarity">
    <text evidence="6">Belongs to the annexin family.</text>
</comment>
<dbReference type="InterPro" id="IPR018502">
    <property type="entry name" value="Annexin_repeat"/>
</dbReference>
<keyword evidence="4 6" id="KW-0041">Annexin</keyword>
<protein>
    <recommendedName>
        <fullName evidence="6">Annexin</fullName>
    </recommendedName>
</protein>
<evidence type="ECO:0000256" key="1">
    <source>
        <dbReference type="ARBA" id="ARBA00022723"/>
    </source>
</evidence>
<dbReference type="GO" id="GO:0009414">
    <property type="term" value="P:response to water deprivation"/>
    <property type="evidence" value="ECO:0000318"/>
    <property type="project" value="GO_Central"/>
</dbReference>
<evidence type="ECO:0000313" key="7">
    <source>
        <dbReference type="EMBL" id="EOY01289.1"/>
    </source>
</evidence>
<evidence type="ECO:0000256" key="3">
    <source>
        <dbReference type="ARBA" id="ARBA00022837"/>
    </source>
</evidence>
<proteinExistence type="inferred from homology"/>
<comment type="domain">
    <text evidence="6">A pair of annexin repeats may form one binding site for calcium and phospholipid.</text>
</comment>
<name>A0A061EG77_THECC</name>
<dbReference type="PROSITE" id="PS51897">
    <property type="entry name" value="ANNEXIN_2"/>
    <property type="match status" value="4"/>
</dbReference>
<dbReference type="PANTHER" id="PTHR10502">
    <property type="entry name" value="ANNEXIN"/>
    <property type="match status" value="1"/>
</dbReference>
<dbReference type="InterPro" id="IPR018252">
    <property type="entry name" value="Annexin_repeat_CS"/>
</dbReference>
<keyword evidence="1" id="KW-0479">Metal-binding</keyword>
<dbReference type="STRING" id="3641.A0A061EG77"/>
<dbReference type="PRINTS" id="PR00196">
    <property type="entry name" value="ANNEXIN"/>
</dbReference>
<dbReference type="InParanoid" id="A0A061EG77"/>
<dbReference type="GO" id="GO:0009651">
    <property type="term" value="P:response to salt stress"/>
    <property type="evidence" value="ECO:0000318"/>
    <property type="project" value="GO_Central"/>
</dbReference>
<dbReference type="GO" id="GO:0001786">
    <property type="term" value="F:phosphatidylserine binding"/>
    <property type="evidence" value="ECO:0000318"/>
    <property type="project" value="GO_Central"/>
</dbReference>
<dbReference type="Gene3D" id="1.10.220.10">
    <property type="entry name" value="Annexin"/>
    <property type="match status" value="4"/>
</dbReference>
<accession>A0A061EG77</accession>
<dbReference type="GO" id="GO:0009408">
    <property type="term" value="P:response to heat"/>
    <property type="evidence" value="ECO:0000318"/>
    <property type="project" value="GO_Central"/>
</dbReference>
<dbReference type="InterPro" id="IPR001464">
    <property type="entry name" value="Annexin"/>
</dbReference>
<dbReference type="PROSITE" id="PS00223">
    <property type="entry name" value="ANNEXIN_1"/>
    <property type="match status" value="1"/>
</dbReference>
<dbReference type="FunCoup" id="A0A061EG77">
    <property type="interactions" value="636"/>
</dbReference>
<reference evidence="7 8" key="1">
    <citation type="journal article" date="2013" name="Genome Biol.">
        <title>The genome sequence of the most widely cultivated cacao type and its use to identify candidate genes regulating pod color.</title>
        <authorList>
            <person name="Motamayor J.C."/>
            <person name="Mockaitis K."/>
            <person name="Schmutz J."/>
            <person name="Haiminen N."/>
            <person name="Iii D.L."/>
            <person name="Cornejo O."/>
            <person name="Findley S.D."/>
            <person name="Zheng P."/>
            <person name="Utro F."/>
            <person name="Royaert S."/>
            <person name="Saski C."/>
            <person name="Jenkins J."/>
            <person name="Podicheti R."/>
            <person name="Zhao M."/>
            <person name="Scheffler B.E."/>
            <person name="Stack J.C."/>
            <person name="Feltus F.A."/>
            <person name="Mustiga G.M."/>
            <person name="Amores F."/>
            <person name="Phillips W."/>
            <person name="Marelli J.P."/>
            <person name="May G.D."/>
            <person name="Shapiro H."/>
            <person name="Ma J."/>
            <person name="Bustamante C.D."/>
            <person name="Schnell R.J."/>
            <person name="Main D."/>
            <person name="Gilbert D."/>
            <person name="Parida L."/>
            <person name="Kuhn D.N."/>
        </authorList>
    </citation>
    <scope>NUCLEOTIDE SEQUENCE [LARGE SCALE GENOMIC DNA]</scope>
    <source>
        <strain evidence="8">cv. Matina 1-6</strain>
    </source>
</reference>
<gene>
    <name evidence="7" type="ORF">TCM_011227</name>
</gene>
<evidence type="ECO:0000313" key="8">
    <source>
        <dbReference type="Proteomes" id="UP000026915"/>
    </source>
</evidence>
<keyword evidence="3 6" id="KW-0106">Calcium</keyword>
<organism evidence="7 8">
    <name type="scientific">Theobroma cacao</name>
    <name type="common">Cacao</name>
    <name type="synonym">Cocoa</name>
    <dbReference type="NCBI Taxonomy" id="3641"/>
    <lineage>
        <taxon>Eukaryota</taxon>
        <taxon>Viridiplantae</taxon>
        <taxon>Streptophyta</taxon>
        <taxon>Embryophyta</taxon>
        <taxon>Tracheophyta</taxon>
        <taxon>Spermatophyta</taxon>
        <taxon>Magnoliopsida</taxon>
        <taxon>eudicotyledons</taxon>
        <taxon>Gunneridae</taxon>
        <taxon>Pentapetalae</taxon>
        <taxon>rosids</taxon>
        <taxon>malvids</taxon>
        <taxon>Malvales</taxon>
        <taxon>Malvaceae</taxon>
        <taxon>Byttnerioideae</taxon>
        <taxon>Theobroma</taxon>
    </lineage>
</organism>
<dbReference type="FunFam" id="1.10.220.10:FF:000001">
    <property type="entry name" value="Annexin"/>
    <property type="match status" value="1"/>
</dbReference>
<dbReference type="GO" id="GO:0051015">
    <property type="term" value="F:actin filament binding"/>
    <property type="evidence" value="ECO:0007669"/>
    <property type="project" value="EnsemblPlants"/>
</dbReference>
<dbReference type="GO" id="GO:0009846">
    <property type="term" value="P:pollen germination"/>
    <property type="evidence" value="ECO:0007669"/>
    <property type="project" value="EnsemblPlants"/>
</dbReference>
<dbReference type="OMA" id="NEIIAGC"/>
<dbReference type="GO" id="GO:0009409">
    <property type="term" value="P:response to cold"/>
    <property type="evidence" value="ECO:0000318"/>
    <property type="project" value="GO_Central"/>
</dbReference>
<evidence type="ECO:0000256" key="5">
    <source>
        <dbReference type="ARBA" id="ARBA00023302"/>
    </source>
</evidence>
<keyword evidence="8" id="KW-1185">Reference proteome</keyword>
<sequence length="352" mass="39759">MGGKLCLRSSYCIRTHLRSFSSFLKRKGEGEEEERGGMSTVKIPPVAPSARDDAMQIYRAFKGIGCDSAAIINILAHRNAIQRSHIQQEYETMYTEELRKRLSSELNGHFKKAILLWMQEPGARDANIVKNALKGTVKDHKAVTEIICSRTSSQIGQLKRAYFTHIGTNLEDDIESEASGDHKKLLLAFISTSRYEGPEYDEIVVENDAKALHKAAKKFGLEEKTFIQIFSERSRAHLAAVSICYQKMYKKPLEKAIRDEAHKSFEYALKTILRCAESTAKFYAKALRKAMKGLGTADTALIRIVVTRAEIDMHHIKAEYRKKYGKTLNDAVHSETSGHYRTFLLSLLGANH</sequence>
<dbReference type="InterPro" id="IPR037104">
    <property type="entry name" value="Annexin_sf"/>
</dbReference>
<keyword evidence="5 6" id="KW-0111">Calcium/phospholipid-binding</keyword>
<dbReference type="EMBL" id="CM001880">
    <property type="protein sequence ID" value="EOY01289.1"/>
    <property type="molecule type" value="Genomic_DNA"/>
</dbReference>
<dbReference type="FunFam" id="1.10.220.10:FF:000002">
    <property type="entry name" value="Annexin"/>
    <property type="match status" value="1"/>
</dbReference>
<dbReference type="SUPFAM" id="SSF47874">
    <property type="entry name" value="Annexin"/>
    <property type="match status" value="1"/>
</dbReference>
<dbReference type="FunFam" id="1.10.220.10:FF:000008">
    <property type="entry name" value="Annexin"/>
    <property type="match status" value="1"/>
</dbReference>
<dbReference type="Pfam" id="PF00191">
    <property type="entry name" value="Annexin"/>
    <property type="match status" value="4"/>
</dbReference>
<dbReference type="Gramene" id="EOY01289">
    <property type="protein sequence ID" value="EOY01289"/>
    <property type="gene ID" value="TCM_011227"/>
</dbReference>
<keyword evidence="2 6" id="KW-0677">Repeat</keyword>
<dbReference type="GO" id="GO:0005509">
    <property type="term" value="F:calcium ion binding"/>
    <property type="evidence" value="ECO:0007669"/>
    <property type="project" value="EnsemblPlants"/>
</dbReference>
<dbReference type="SMART" id="SM00335">
    <property type="entry name" value="ANX"/>
    <property type="match status" value="4"/>
</dbReference>
<dbReference type="GO" id="GO:0009555">
    <property type="term" value="P:pollen development"/>
    <property type="evidence" value="ECO:0007669"/>
    <property type="project" value="EnsemblPlants"/>
</dbReference>
<dbReference type="PANTHER" id="PTHR10502:SF241">
    <property type="entry name" value="ANNEXIN D5"/>
    <property type="match status" value="1"/>
</dbReference>
<dbReference type="Proteomes" id="UP000026915">
    <property type="component" value="Chromosome 2"/>
</dbReference>
<evidence type="ECO:0000256" key="2">
    <source>
        <dbReference type="ARBA" id="ARBA00022737"/>
    </source>
</evidence>